<organism evidence="9 10">
    <name type="scientific">Actinomortierella ambigua</name>
    <dbReference type="NCBI Taxonomy" id="1343610"/>
    <lineage>
        <taxon>Eukaryota</taxon>
        <taxon>Fungi</taxon>
        <taxon>Fungi incertae sedis</taxon>
        <taxon>Mucoromycota</taxon>
        <taxon>Mortierellomycotina</taxon>
        <taxon>Mortierellomycetes</taxon>
        <taxon>Mortierellales</taxon>
        <taxon>Mortierellaceae</taxon>
        <taxon>Actinomortierella</taxon>
    </lineage>
</organism>
<evidence type="ECO:0000256" key="7">
    <source>
        <dbReference type="ARBA" id="ARBA00023160"/>
    </source>
</evidence>
<dbReference type="InterPro" id="IPR008278">
    <property type="entry name" value="4-PPantetheinyl_Trfase_dom"/>
</dbReference>
<evidence type="ECO:0000259" key="8">
    <source>
        <dbReference type="Pfam" id="PF01648"/>
    </source>
</evidence>
<protein>
    <recommendedName>
        <fullName evidence="8">4'-phosphopantetheinyl transferase domain-containing protein</fullName>
    </recommendedName>
</protein>
<dbReference type="Proteomes" id="UP000807716">
    <property type="component" value="Unassembled WGS sequence"/>
</dbReference>
<evidence type="ECO:0000313" key="10">
    <source>
        <dbReference type="Proteomes" id="UP000807716"/>
    </source>
</evidence>
<dbReference type="NCBIfam" id="TIGR00556">
    <property type="entry name" value="pantethn_trn"/>
    <property type="match status" value="1"/>
</dbReference>
<keyword evidence="1" id="KW-0444">Lipid biosynthesis</keyword>
<sequence length="149" mass="16841">MILGIGVDVLHVPRLQRLVRLRPERFLTRILTKVEQSEFRQQLREMELTTGQAEAAVTSPPPVKTVVPKAIESDASIRYLATRWALKEATYKALYPRHKLVWQDVTVYKKDGKPGLLIHGQENLGIASSHASVSHDGEYVFAQVVLESR</sequence>
<dbReference type="HAMAP" id="MF_00101">
    <property type="entry name" value="AcpS"/>
    <property type="match status" value="1"/>
</dbReference>
<feature type="domain" description="4'-phosphopantetheinyl transferase" evidence="8">
    <location>
        <begin position="4"/>
        <end position="142"/>
    </location>
</feature>
<evidence type="ECO:0000256" key="1">
    <source>
        <dbReference type="ARBA" id="ARBA00022516"/>
    </source>
</evidence>
<dbReference type="GO" id="GO:0006633">
    <property type="term" value="P:fatty acid biosynthetic process"/>
    <property type="evidence" value="ECO:0007669"/>
    <property type="project" value="UniProtKB-KW"/>
</dbReference>
<dbReference type="AlphaFoldDB" id="A0A9P6UAE7"/>
<dbReference type="SUPFAM" id="SSF56214">
    <property type="entry name" value="4'-phosphopantetheinyl transferase"/>
    <property type="match status" value="1"/>
</dbReference>
<keyword evidence="7" id="KW-0275">Fatty acid biosynthesis</keyword>
<dbReference type="Gene3D" id="3.90.470.20">
    <property type="entry name" value="4'-phosphopantetheinyl transferase domain"/>
    <property type="match status" value="1"/>
</dbReference>
<evidence type="ECO:0000256" key="2">
    <source>
        <dbReference type="ARBA" id="ARBA00022679"/>
    </source>
</evidence>
<reference evidence="9" key="1">
    <citation type="journal article" date="2020" name="Fungal Divers.">
        <title>Resolving the Mortierellaceae phylogeny through synthesis of multi-gene phylogenetics and phylogenomics.</title>
        <authorList>
            <person name="Vandepol N."/>
            <person name="Liber J."/>
            <person name="Desiro A."/>
            <person name="Na H."/>
            <person name="Kennedy M."/>
            <person name="Barry K."/>
            <person name="Grigoriev I.V."/>
            <person name="Miller A.N."/>
            <person name="O'Donnell K."/>
            <person name="Stajich J.E."/>
            <person name="Bonito G."/>
        </authorList>
    </citation>
    <scope>NUCLEOTIDE SEQUENCE</scope>
    <source>
        <strain evidence="9">BC1065</strain>
    </source>
</reference>
<gene>
    <name evidence="9" type="ORF">DFQ27_009618</name>
</gene>
<comment type="caution">
    <text evidence="9">The sequence shown here is derived from an EMBL/GenBank/DDBJ whole genome shotgun (WGS) entry which is preliminary data.</text>
</comment>
<dbReference type="OrthoDB" id="15433at2759"/>
<evidence type="ECO:0000256" key="3">
    <source>
        <dbReference type="ARBA" id="ARBA00022723"/>
    </source>
</evidence>
<name>A0A9P6UAE7_9FUNG</name>
<evidence type="ECO:0000256" key="6">
    <source>
        <dbReference type="ARBA" id="ARBA00023098"/>
    </source>
</evidence>
<dbReference type="InterPro" id="IPR004568">
    <property type="entry name" value="Ppantetheine-prot_Trfase_dom"/>
</dbReference>
<dbReference type="GO" id="GO:0008897">
    <property type="term" value="F:holo-[acyl-carrier-protein] synthase activity"/>
    <property type="evidence" value="ECO:0007669"/>
    <property type="project" value="InterPro"/>
</dbReference>
<keyword evidence="5" id="KW-0460">Magnesium</keyword>
<keyword evidence="2" id="KW-0808">Transferase</keyword>
<accession>A0A9P6UAE7</accession>
<keyword evidence="6" id="KW-0443">Lipid metabolism</keyword>
<evidence type="ECO:0000256" key="5">
    <source>
        <dbReference type="ARBA" id="ARBA00022842"/>
    </source>
</evidence>
<keyword evidence="3" id="KW-0479">Metal-binding</keyword>
<dbReference type="EMBL" id="JAAAJB010000090">
    <property type="protein sequence ID" value="KAG0266611.1"/>
    <property type="molecule type" value="Genomic_DNA"/>
</dbReference>
<keyword evidence="10" id="KW-1185">Reference proteome</keyword>
<dbReference type="Pfam" id="PF01648">
    <property type="entry name" value="ACPS"/>
    <property type="match status" value="1"/>
</dbReference>
<dbReference type="GO" id="GO:0000287">
    <property type="term" value="F:magnesium ion binding"/>
    <property type="evidence" value="ECO:0007669"/>
    <property type="project" value="InterPro"/>
</dbReference>
<dbReference type="InterPro" id="IPR002582">
    <property type="entry name" value="ACPS"/>
</dbReference>
<keyword evidence="4" id="KW-0276">Fatty acid metabolism</keyword>
<evidence type="ECO:0000313" key="9">
    <source>
        <dbReference type="EMBL" id="KAG0266611.1"/>
    </source>
</evidence>
<evidence type="ECO:0000256" key="4">
    <source>
        <dbReference type="ARBA" id="ARBA00022832"/>
    </source>
</evidence>
<proteinExistence type="inferred from homology"/>
<dbReference type="InterPro" id="IPR037143">
    <property type="entry name" value="4-PPantetheinyl_Trfase_dom_sf"/>
</dbReference>